<dbReference type="AlphaFoldDB" id="A0AAQ0YJW0"/>
<gene>
    <name evidence="2" type="ORF">DB769_21840</name>
</gene>
<evidence type="ECO:0000313" key="2">
    <source>
        <dbReference type="EMBL" id="RXD48859.1"/>
    </source>
</evidence>
<dbReference type="EMBL" id="PUUL01000159">
    <property type="protein sequence ID" value="RXD48859.1"/>
    <property type="molecule type" value="Genomic_DNA"/>
</dbReference>
<dbReference type="PANTHER" id="PTHR30502:SF0">
    <property type="entry name" value="PHOSPHOENOLPYRUVATE CARBOXYLASE FAMILY PROTEIN"/>
    <property type="match status" value="1"/>
</dbReference>
<dbReference type="InterPro" id="IPR040442">
    <property type="entry name" value="Pyrv_kinase-like_dom_sf"/>
</dbReference>
<sequence>MAVAVGILNALPSVQLCELLGRLGYGFVVLDLEHVLHAPDTLEHAIRACELSGCEAWVRVPEVDEKLIGRVL</sequence>
<organism evidence="2 3">
    <name type="scientific">Xanthomonas perforans</name>
    <dbReference type="NCBI Taxonomy" id="442694"/>
    <lineage>
        <taxon>Bacteria</taxon>
        <taxon>Pseudomonadati</taxon>
        <taxon>Pseudomonadota</taxon>
        <taxon>Gammaproteobacteria</taxon>
        <taxon>Lysobacterales</taxon>
        <taxon>Lysobacteraceae</taxon>
        <taxon>Xanthomonas</taxon>
    </lineage>
</organism>
<evidence type="ECO:0000313" key="3">
    <source>
        <dbReference type="Proteomes" id="UP000289372"/>
    </source>
</evidence>
<comment type="caution">
    <text evidence="2">The sequence shown here is derived from an EMBL/GenBank/DDBJ whole genome shotgun (WGS) entry which is preliminary data.</text>
</comment>
<evidence type="ECO:0000256" key="1">
    <source>
        <dbReference type="ARBA" id="ARBA00022723"/>
    </source>
</evidence>
<dbReference type="InterPro" id="IPR050251">
    <property type="entry name" value="HpcH-HpaI_aldolase"/>
</dbReference>
<dbReference type="Proteomes" id="UP000289372">
    <property type="component" value="Unassembled WGS sequence"/>
</dbReference>
<feature type="non-terminal residue" evidence="2">
    <location>
        <position position="72"/>
    </location>
</feature>
<dbReference type="GO" id="GO:0046872">
    <property type="term" value="F:metal ion binding"/>
    <property type="evidence" value="ECO:0007669"/>
    <property type="project" value="UniProtKB-KW"/>
</dbReference>
<dbReference type="GO" id="GO:0016832">
    <property type="term" value="F:aldehyde-lyase activity"/>
    <property type="evidence" value="ECO:0007669"/>
    <property type="project" value="TreeGrafter"/>
</dbReference>
<keyword evidence="1" id="KW-0479">Metal-binding</keyword>
<name>A0AAQ0YJW0_XANPE</name>
<dbReference type="PANTHER" id="PTHR30502">
    <property type="entry name" value="2-KETO-3-DEOXY-L-RHAMNONATE ALDOLASE"/>
    <property type="match status" value="1"/>
</dbReference>
<dbReference type="InterPro" id="IPR015813">
    <property type="entry name" value="Pyrv/PenolPyrv_kinase-like_dom"/>
</dbReference>
<accession>A0AAQ0YJW0</accession>
<dbReference type="GO" id="GO:0005737">
    <property type="term" value="C:cytoplasm"/>
    <property type="evidence" value="ECO:0007669"/>
    <property type="project" value="TreeGrafter"/>
</dbReference>
<proteinExistence type="predicted"/>
<protein>
    <submittedName>
        <fullName evidence="2">4-hydroxy-2-oxovalerate aldolase</fullName>
    </submittedName>
</protein>
<reference evidence="2 3" key="1">
    <citation type="submission" date="2018-02" db="EMBL/GenBank/DDBJ databases">
        <title>Characterization of Xanthomonas diversity in transplant houses and field plants.</title>
        <authorList>
            <person name="Abrahamian P."/>
            <person name="Timilsina S."/>
            <person name="Minsavage G.V."/>
            <person name="Goss E.M."/>
            <person name="Jones J.B."/>
            <person name="Vallad G.E."/>
        </authorList>
    </citation>
    <scope>NUCLEOTIDE SEQUENCE [LARGE SCALE GENOMIC DNA]</scope>
    <source>
        <strain evidence="2 3">GEV2132</strain>
    </source>
</reference>
<dbReference type="SUPFAM" id="SSF51621">
    <property type="entry name" value="Phosphoenolpyruvate/pyruvate domain"/>
    <property type="match status" value="1"/>
</dbReference>
<dbReference type="Gene3D" id="3.20.20.60">
    <property type="entry name" value="Phosphoenolpyruvate-binding domains"/>
    <property type="match status" value="1"/>
</dbReference>